<proteinExistence type="predicted"/>
<keyword evidence="2" id="KW-1185">Reference proteome</keyword>
<dbReference type="OrthoDB" id="2843884at2"/>
<evidence type="ECO:0000313" key="2">
    <source>
        <dbReference type="Proteomes" id="UP000184520"/>
    </source>
</evidence>
<name>A0A1M5H8X7_9ALTE</name>
<reference evidence="2" key="1">
    <citation type="submission" date="2016-11" db="EMBL/GenBank/DDBJ databases">
        <authorList>
            <person name="Varghese N."/>
            <person name="Submissions S."/>
        </authorList>
    </citation>
    <scope>NUCLEOTIDE SEQUENCE [LARGE SCALE GENOMIC DNA]</scope>
    <source>
        <strain evidence="2">CGMCC 1.8995</strain>
    </source>
</reference>
<dbReference type="InterPro" id="IPR038765">
    <property type="entry name" value="Papain-like_cys_pep_sf"/>
</dbReference>
<protein>
    <recommendedName>
        <fullName evidence="3">Permuted papain-like amidase enzyme, YaeF/YiiX, C92 family</fullName>
    </recommendedName>
</protein>
<organism evidence="1 2">
    <name type="scientific">Marisediminitalea aggregata</name>
    <dbReference type="NCBI Taxonomy" id="634436"/>
    <lineage>
        <taxon>Bacteria</taxon>
        <taxon>Pseudomonadati</taxon>
        <taxon>Pseudomonadota</taxon>
        <taxon>Gammaproteobacteria</taxon>
        <taxon>Alteromonadales</taxon>
        <taxon>Alteromonadaceae</taxon>
        <taxon>Marisediminitalea</taxon>
    </lineage>
</organism>
<sequence length="229" mass="26556">MLSHKQYEDVKHLIAPGDIIAFGGTSLFSRWTKLTTSSVVTHTALVIDSPDTPTDQHLNDLTMIEATSIKGKKGVMHNYVGERIRTYKGDIWWLPLHNDAKTSLEQNWLQFHDFLADQLNKSYDIWQLFGAAIDTFDDHKWFRWLTYNRRKFNRWFCSELVAEGLRHGGVLSELNASETTPKDVCQFNIYDRRYVQLKGTPKPIPQFNTLDPEGWGFVEGFEKSRLSNE</sequence>
<dbReference type="SUPFAM" id="SSF54001">
    <property type="entry name" value="Cysteine proteinases"/>
    <property type="match status" value="1"/>
</dbReference>
<evidence type="ECO:0008006" key="3">
    <source>
        <dbReference type="Google" id="ProtNLM"/>
    </source>
</evidence>
<evidence type="ECO:0000313" key="1">
    <source>
        <dbReference type="EMBL" id="SHG12404.1"/>
    </source>
</evidence>
<dbReference type="RefSeq" id="WP_073319792.1">
    <property type="nucleotide sequence ID" value="NZ_FQWD01000002.1"/>
</dbReference>
<dbReference type="AlphaFoldDB" id="A0A1M5H8X7"/>
<dbReference type="Gene3D" id="3.90.1720.10">
    <property type="entry name" value="endopeptidase domain like (from Nostoc punctiforme)"/>
    <property type="match status" value="1"/>
</dbReference>
<dbReference type="Proteomes" id="UP000184520">
    <property type="component" value="Unassembled WGS sequence"/>
</dbReference>
<gene>
    <name evidence="1" type="ORF">SAMN05216361_1361</name>
</gene>
<accession>A0A1M5H8X7</accession>
<dbReference type="EMBL" id="FQWD01000002">
    <property type="protein sequence ID" value="SHG12404.1"/>
    <property type="molecule type" value="Genomic_DNA"/>
</dbReference>